<dbReference type="Proteomes" id="UP001448207">
    <property type="component" value="Unassembled WGS sequence"/>
</dbReference>
<protein>
    <recommendedName>
        <fullName evidence="1">Nitrogen regulatory protein areA GATA-like domain-containing protein</fullName>
    </recommendedName>
</protein>
<dbReference type="PANTHER" id="PTHR28014:SF1">
    <property type="entry name" value="NEGATIVE REGULATOR OF RAS-CAMP PATHWAY"/>
    <property type="match status" value="1"/>
</dbReference>
<organism evidence="2 3">
    <name type="scientific">Phycomyces blakesleeanus</name>
    <dbReference type="NCBI Taxonomy" id="4837"/>
    <lineage>
        <taxon>Eukaryota</taxon>
        <taxon>Fungi</taxon>
        <taxon>Fungi incertae sedis</taxon>
        <taxon>Mucoromycota</taxon>
        <taxon>Mucoromycotina</taxon>
        <taxon>Mucoromycetes</taxon>
        <taxon>Mucorales</taxon>
        <taxon>Phycomycetaceae</taxon>
        <taxon>Phycomyces</taxon>
    </lineage>
</organism>
<reference evidence="2 3" key="1">
    <citation type="submission" date="2024-04" db="EMBL/GenBank/DDBJ databases">
        <title>Symmetric and asymmetric DNA N6-adenine methylation regulates different biological responses in Mucorales.</title>
        <authorList>
            <consortium name="Lawrence Berkeley National Laboratory"/>
            <person name="Lax C."/>
            <person name="Mondo S.J."/>
            <person name="Osorio-Concepcion M."/>
            <person name="Muszewska A."/>
            <person name="Corrochano-Luque M."/>
            <person name="Gutierrez G."/>
            <person name="Riley R."/>
            <person name="Lipzen A."/>
            <person name="Guo J."/>
            <person name="Hundley H."/>
            <person name="Amirebrahimi M."/>
            <person name="Ng V."/>
            <person name="Lorenzo-Gutierrez D."/>
            <person name="Binder U."/>
            <person name="Yang J."/>
            <person name="Song Y."/>
            <person name="Canovas D."/>
            <person name="Navarro E."/>
            <person name="Freitag M."/>
            <person name="Gabaldon T."/>
            <person name="Grigoriev I.V."/>
            <person name="Corrochano L.M."/>
            <person name="Nicolas F.E."/>
            <person name="Garre V."/>
        </authorList>
    </citation>
    <scope>NUCLEOTIDE SEQUENCE [LARGE SCALE GENOMIC DNA]</scope>
    <source>
        <strain evidence="2 3">L51</strain>
    </source>
</reference>
<proteinExistence type="predicted"/>
<feature type="domain" description="Nitrogen regulatory protein areA GATA-like" evidence="1">
    <location>
        <begin position="30"/>
        <end position="56"/>
    </location>
</feature>
<evidence type="ECO:0000313" key="3">
    <source>
        <dbReference type="Proteomes" id="UP001448207"/>
    </source>
</evidence>
<dbReference type="PANTHER" id="PTHR28014">
    <property type="entry name" value="NEGATIVE REGULATOR OF RAS-CAMP PATHWAY"/>
    <property type="match status" value="1"/>
</dbReference>
<sequence>MAPLVLKIKGSKSFLPFSNLDSEEDLSKTWRVCTKVKDSLENGSRLENLSWRLWFRQ</sequence>
<dbReference type="EMBL" id="JBCLYO010000039">
    <property type="protein sequence ID" value="KAL0074961.1"/>
    <property type="molecule type" value="Genomic_DNA"/>
</dbReference>
<dbReference type="InterPro" id="IPR013860">
    <property type="entry name" value="AreA_GATA"/>
</dbReference>
<name>A0ABR3AJ28_PHYBL</name>
<dbReference type="Pfam" id="PF08550">
    <property type="entry name" value="GATA_AreA"/>
    <property type="match status" value="1"/>
</dbReference>
<keyword evidence="3" id="KW-1185">Reference proteome</keyword>
<feature type="non-terminal residue" evidence="2">
    <location>
        <position position="57"/>
    </location>
</feature>
<gene>
    <name evidence="2" type="ORF">J3Q64DRAFT_1648859</name>
</gene>
<accession>A0ABR3AJ28</accession>
<evidence type="ECO:0000259" key="1">
    <source>
        <dbReference type="Pfam" id="PF08550"/>
    </source>
</evidence>
<evidence type="ECO:0000313" key="2">
    <source>
        <dbReference type="EMBL" id="KAL0074961.1"/>
    </source>
</evidence>
<dbReference type="InterPro" id="IPR053043">
    <property type="entry name" value="Ras-cAMP_regulatory"/>
</dbReference>
<comment type="caution">
    <text evidence="2">The sequence shown here is derived from an EMBL/GenBank/DDBJ whole genome shotgun (WGS) entry which is preliminary data.</text>
</comment>